<evidence type="ECO:0000259" key="9">
    <source>
        <dbReference type="PROSITE" id="PS51212"/>
    </source>
</evidence>
<evidence type="ECO:0000256" key="2">
    <source>
        <dbReference type="ARBA" id="ARBA00022692"/>
    </source>
</evidence>
<comment type="subcellular location">
    <subcellularLocation>
        <location evidence="1">Membrane</location>
        <topology evidence="1">Single-pass membrane protein</topology>
    </subcellularLocation>
</comment>
<evidence type="ECO:0000256" key="1">
    <source>
        <dbReference type="ARBA" id="ARBA00004167"/>
    </source>
</evidence>
<dbReference type="RefSeq" id="XP_024735179.1">
    <property type="nucleotide sequence ID" value="XM_024883343.1"/>
</dbReference>
<gene>
    <name evidence="10" type="ORF">K444DRAFT_631317</name>
</gene>
<dbReference type="InterPro" id="IPR002889">
    <property type="entry name" value="WSC_carb-bd"/>
</dbReference>
<reference evidence="10 11" key="1">
    <citation type="submission" date="2016-04" db="EMBL/GenBank/DDBJ databases">
        <title>A degradative enzymes factory behind the ericoid mycorrhizal symbiosis.</title>
        <authorList>
            <consortium name="DOE Joint Genome Institute"/>
            <person name="Martino E."/>
            <person name="Morin E."/>
            <person name="Grelet G."/>
            <person name="Kuo A."/>
            <person name="Kohler A."/>
            <person name="Daghino S."/>
            <person name="Barry K."/>
            <person name="Choi C."/>
            <person name="Cichocki N."/>
            <person name="Clum A."/>
            <person name="Copeland A."/>
            <person name="Hainaut M."/>
            <person name="Haridas S."/>
            <person name="Labutti K."/>
            <person name="Lindquist E."/>
            <person name="Lipzen A."/>
            <person name="Khouja H.-R."/>
            <person name="Murat C."/>
            <person name="Ohm R."/>
            <person name="Olson A."/>
            <person name="Spatafora J."/>
            <person name="Veneault-Fourrey C."/>
            <person name="Henrissat B."/>
            <person name="Grigoriev I."/>
            <person name="Martin F."/>
            <person name="Perotto S."/>
        </authorList>
    </citation>
    <scope>NUCLEOTIDE SEQUENCE [LARGE SCALE GENOMIC DNA]</scope>
    <source>
        <strain evidence="10 11">E</strain>
    </source>
</reference>
<keyword evidence="4" id="KW-1133">Transmembrane helix</keyword>
<dbReference type="Pfam" id="PF01822">
    <property type="entry name" value="WSC"/>
    <property type="match status" value="2"/>
</dbReference>
<feature type="chain" id="PRO_5014443382" evidence="8">
    <location>
        <begin position="23"/>
        <end position="607"/>
    </location>
</feature>
<evidence type="ECO:0000313" key="10">
    <source>
        <dbReference type="EMBL" id="PMD58275.1"/>
    </source>
</evidence>
<keyword evidence="5" id="KW-0472">Membrane</keyword>
<dbReference type="PANTHER" id="PTHR24269:SF16">
    <property type="entry name" value="PROTEIN SLG1"/>
    <property type="match status" value="1"/>
</dbReference>
<evidence type="ECO:0000256" key="5">
    <source>
        <dbReference type="ARBA" id="ARBA00023136"/>
    </source>
</evidence>
<feature type="signal peptide" evidence="8">
    <location>
        <begin position="1"/>
        <end position="22"/>
    </location>
</feature>
<keyword evidence="3 8" id="KW-0732">Signal</keyword>
<feature type="domain" description="WSC" evidence="9">
    <location>
        <begin position="149"/>
        <end position="244"/>
    </location>
</feature>
<dbReference type="PANTHER" id="PTHR24269">
    <property type="entry name" value="KREMEN PROTEIN"/>
    <property type="match status" value="1"/>
</dbReference>
<dbReference type="SMART" id="SM00321">
    <property type="entry name" value="WSC"/>
    <property type="match status" value="2"/>
</dbReference>
<evidence type="ECO:0000256" key="8">
    <source>
        <dbReference type="SAM" id="SignalP"/>
    </source>
</evidence>
<evidence type="ECO:0000313" key="11">
    <source>
        <dbReference type="Proteomes" id="UP000235371"/>
    </source>
</evidence>
<protein>
    <submittedName>
        <fullName evidence="10">WSC-domain-containing protein</fullName>
    </submittedName>
</protein>
<proteinExistence type="predicted"/>
<dbReference type="PROSITE" id="PS51212">
    <property type="entry name" value="WSC"/>
    <property type="match status" value="2"/>
</dbReference>
<accession>A0A2J6T5I7</accession>
<dbReference type="InterPro" id="IPR051836">
    <property type="entry name" value="Kremen_rcpt"/>
</dbReference>
<dbReference type="Proteomes" id="UP000235371">
    <property type="component" value="Unassembled WGS sequence"/>
</dbReference>
<evidence type="ECO:0000256" key="4">
    <source>
        <dbReference type="ARBA" id="ARBA00022989"/>
    </source>
</evidence>
<evidence type="ECO:0000256" key="6">
    <source>
        <dbReference type="ARBA" id="ARBA00023180"/>
    </source>
</evidence>
<dbReference type="InParanoid" id="A0A2J6T5I7"/>
<dbReference type="EMBL" id="KZ613828">
    <property type="protein sequence ID" value="PMD58275.1"/>
    <property type="molecule type" value="Genomic_DNA"/>
</dbReference>
<dbReference type="STRING" id="1095630.A0A2J6T5I7"/>
<feature type="region of interest" description="Disordered" evidence="7">
    <location>
        <begin position="248"/>
        <end position="331"/>
    </location>
</feature>
<dbReference type="GeneID" id="36591420"/>
<dbReference type="GO" id="GO:0005886">
    <property type="term" value="C:plasma membrane"/>
    <property type="evidence" value="ECO:0007669"/>
    <property type="project" value="TreeGrafter"/>
</dbReference>
<sequence length="607" mass="63928">MLNLNFFTAAAAAFTLVSGVSAGGYPVNMMRRNQEPSQPSCTNFTPFKYAGCFKDLSSPRALLYTGPSTQNMTVETCVAFCKGNDYEYAGLEYYRQCFCGASVNGPQVDESYCSFPCTGDKSETCGGNDYINIYQDPTFPVVDDSTIADYQPLGCYSEGTNGRSLAWRQNQLSTTNLTVDECLFACKDGGYSFAGVEYGQECYCGVVLGNGTLPVDSSRCNLKCTGDSSEICGGRSTLNLYVAQDLESSQPCDGGSSSSSSSSVPPTTSSSPPSTPPSPPTTSSSPPTASTTPTTSPTPTTSSTPTASSTPTTLSTPTASSTPTTSSTPTASLCTSTYAVTPTPTCEYKCGNWCSTPLPTWSGKTSCLSAVANCEVQIASCFKNAGFPASLNCFAFSSWCSSVSNYCGGYCPGGSCSKSGCTSKYPPSGQPSQPTETYSTSVYTCPAASTSSAKPSTTSSSKPSSTSCVPIPTNSNICSQPHNPSKGYSSTSPVGSIPLPCLTCNNVYSDYKKGNTLKLYSFADTNKCPSYSKSQPKQGCQDACDNQYDTCMDTYAQGCKSNSWRRGGSDTYSTASTKCWNQWNDCYSVNSNVNAGSRCRSWNSGWS</sequence>
<evidence type="ECO:0000256" key="7">
    <source>
        <dbReference type="SAM" id="MobiDB-lite"/>
    </source>
</evidence>
<keyword evidence="6" id="KW-0325">Glycoprotein</keyword>
<feature type="compositionally biased region" description="Low complexity" evidence="7">
    <location>
        <begin position="256"/>
        <end position="272"/>
    </location>
</feature>
<name>A0A2J6T5I7_9HELO</name>
<organism evidence="10 11">
    <name type="scientific">Hyaloscypha bicolor E</name>
    <dbReference type="NCBI Taxonomy" id="1095630"/>
    <lineage>
        <taxon>Eukaryota</taxon>
        <taxon>Fungi</taxon>
        <taxon>Dikarya</taxon>
        <taxon>Ascomycota</taxon>
        <taxon>Pezizomycotina</taxon>
        <taxon>Leotiomycetes</taxon>
        <taxon>Helotiales</taxon>
        <taxon>Hyaloscyphaceae</taxon>
        <taxon>Hyaloscypha</taxon>
        <taxon>Hyaloscypha bicolor</taxon>
    </lineage>
</organism>
<keyword evidence="2" id="KW-0812">Transmembrane</keyword>
<keyword evidence="11" id="KW-1185">Reference proteome</keyword>
<dbReference type="OrthoDB" id="2019572at2759"/>
<dbReference type="AlphaFoldDB" id="A0A2J6T5I7"/>
<evidence type="ECO:0000256" key="3">
    <source>
        <dbReference type="ARBA" id="ARBA00022729"/>
    </source>
</evidence>
<feature type="compositionally biased region" description="Low complexity" evidence="7">
    <location>
        <begin position="281"/>
        <end position="331"/>
    </location>
</feature>
<feature type="domain" description="WSC" evidence="9">
    <location>
        <begin position="46"/>
        <end position="137"/>
    </location>
</feature>